<evidence type="ECO:0000256" key="1">
    <source>
        <dbReference type="SAM" id="Phobius"/>
    </source>
</evidence>
<comment type="caution">
    <text evidence="2">The sequence shown here is derived from an EMBL/GenBank/DDBJ whole genome shotgun (WGS) entry which is preliminary data.</text>
</comment>
<proteinExistence type="predicted"/>
<dbReference type="Proteomes" id="UP000029096">
    <property type="component" value="Unassembled WGS sequence"/>
</dbReference>
<keyword evidence="1" id="KW-1133">Transmembrane helix</keyword>
<protein>
    <submittedName>
        <fullName evidence="2">Uncharacterized protein</fullName>
    </submittedName>
</protein>
<organism evidence="2 3">
    <name type="scientific">Bifidobacterium bohemicum DSM 22767</name>
    <dbReference type="NCBI Taxonomy" id="1437606"/>
    <lineage>
        <taxon>Bacteria</taxon>
        <taxon>Bacillati</taxon>
        <taxon>Actinomycetota</taxon>
        <taxon>Actinomycetes</taxon>
        <taxon>Bifidobacteriales</taxon>
        <taxon>Bifidobacteriaceae</taxon>
        <taxon>Bifidobacterium</taxon>
    </lineage>
</organism>
<keyword evidence="1" id="KW-0812">Transmembrane</keyword>
<dbReference type="eggNOG" id="ENOG5031XSS">
    <property type="taxonomic scope" value="Bacteria"/>
</dbReference>
<sequence>MAERRDFTANTKQQLMHWAEEIEAESGWDKFADLSEESFEMGLLPILLRDTIETSSDTTDKYKRTLLEINDASKRQIVGIWSKVNNDASTALTNFVATQSDLEGFRRQVDILAQAMGAGSTTGTLDLSYIAGALNGIDDYNKKSKLFHEMASTKGLASKTAHDTKTAPALLEALKTMGGKFAKYLPNLEVGQEWSIPVGPGLELTYRVSARDGDGRTTLSVPGYVAKDQRGELLSMISESQDLSSVRIDDNGRPVNTPGNKDYTEWTSGINANPSAGLGGSWSRKHGDKTQTFTLNVNRKSLTVTVGVSQDVGNSCSVASELGLSAALENHWVHFRKPQPVRQPVSIPSLNLNWEVQPLPPATKTAIETEILVTGALLLLLLLLLGFTLA</sequence>
<dbReference type="OrthoDB" id="2067911at2"/>
<evidence type="ECO:0000313" key="2">
    <source>
        <dbReference type="EMBL" id="KFI45890.1"/>
    </source>
</evidence>
<dbReference type="STRING" id="1437606.BBOH_0696"/>
<feature type="transmembrane region" description="Helical" evidence="1">
    <location>
        <begin position="371"/>
        <end position="389"/>
    </location>
</feature>
<reference evidence="2 3" key="1">
    <citation type="submission" date="2014-03" db="EMBL/GenBank/DDBJ databases">
        <title>Genomics of Bifidobacteria.</title>
        <authorList>
            <person name="Ventura M."/>
            <person name="Milani C."/>
            <person name="Lugli G.A."/>
        </authorList>
    </citation>
    <scope>NUCLEOTIDE SEQUENCE [LARGE SCALE GENOMIC DNA]</scope>
    <source>
        <strain evidence="2 3">DSM 22767</strain>
    </source>
</reference>
<dbReference type="RefSeq" id="WP_143242495.1">
    <property type="nucleotide sequence ID" value="NZ_JDUS01000019.1"/>
</dbReference>
<dbReference type="EMBL" id="JGYP01000002">
    <property type="protein sequence ID" value="KFI45890.1"/>
    <property type="molecule type" value="Genomic_DNA"/>
</dbReference>
<gene>
    <name evidence="2" type="ORF">BBOH_0696</name>
</gene>
<evidence type="ECO:0000313" key="3">
    <source>
        <dbReference type="Proteomes" id="UP000029096"/>
    </source>
</evidence>
<dbReference type="AlphaFoldDB" id="A0A086ZH90"/>
<accession>A0A086ZH90</accession>
<keyword evidence="1" id="KW-0472">Membrane</keyword>
<keyword evidence="3" id="KW-1185">Reference proteome</keyword>
<name>A0A086ZH90_9BIFI</name>